<dbReference type="PANTHER" id="PTHR46401">
    <property type="entry name" value="GLYCOSYLTRANSFERASE WBBK-RELATED"/>
    <property type="match status" value="1"/>
</dbReference>
<organism evidence="3 4">
    <name type="scientific">Geofilum rubicundum JCM 15548</name>
    <dbReference type="NCBI Taxonomy" id="1236989"/>
    <lineage>
        <taxon>Bacteria</taxon>
        <taxon>Pseudomonadati</taxon>
        <taxon>Bacteroidota</taxon>
        <taxon>Bacteroidia</taxon>
        <taxon>Marinilabiliales</taxon>
        <taxon>Marinilabiliaceae</taxon>
        <taxon>Geofilum</taxon>
    </lineage>
</organism>
<dbReference type="EMBL" id="BAZW01000049">
    <property type="protein sequence ID" value="GAO31481.1"/>
    <property type="molecule type" value="Genomic_DNA"/>
</dbReference>
<dbReference type="AlphaFoldDB" id="A0A0E9M277"/>
<evidence type="ECO:0000256" key="1">
    <source>
        <dbReference type="ARBA" id="ARBA00022679"/>
    </source>
</evidence>
<dbReference type="STRING" id="1236989.JCM15548_13845"/>
<name>A0A0E9M277_9BACT</name>
<evidence type="ECO:0000313" key="3">
    <source>
        <dbReference type="EMBL" id="GAO31481.1"/>
    </source>
</evidence>
<proteinExistence type="predicted"/>
<dbReference type="RefSeq" id="WP_062127626.1">
    <property type="nucleotide sequence ID" value="NZ_BAZW01000049.1"/>
</dbReference>
<gene>
    <name evidence="3" type="ORF">JCM15548_13845</name>
</gene>
<keyword evidence="4" id="KW-1185">Reference proteome</keyword>
<protein>
    <submittedName>
        <fullName evidence="3">Glycosyl transferase group 1</fullName>
    </submittedName>
</protein>
<evidence type="ECO:0000259" key="2">
    <source>
        <dbReference type="Pfam" id="PF00534"/>
    </source>
</evidence>
<comment type="caution">
    <text evidence="3">The sequence shown here is derived from an EMBL/GenBank/DDBJ whole genome shotgun (WGS) entry which is preliminary data.</text>
</comment>
<dbReference type="Pfam" id="PF00534">
    <property type="entry name" value="Glycos_transf_1"/>
    <property type="match status" value="1"/>
</dbReference>
<keyword evidence="1 3" id="KW-0808">Transferase</keyword>
<feature type="domain" description="Glycosyl transferase family 1" evidence="2">
    <location>
        <begin position="182"/>
        <end position="338"/>
    </location>
</feature>
<reference evidence="3 4" key="1">
    <citation type="journal article" date="2015" name="Microbes Environ.">
        <title>Distribution and evolution of nitrogen fixation genes in the phylum bacteroidetes.</title>
        <authorList>
            <person name="Inoue J."/>
            <person name="Oshima K."/>
            <person name="Suda W."/>
            <person name="Sakamoto M."/>
            <person name="Iino T."/>
            <person name="Noda S."/>
            <person name="Hongoh Y."/>
            <person name="Hattori M."/>
            <person name="Ohkuma M."/>
        </authorList>
    </citation>
    <scope>NUCLEOTIDE SEQUENCE [LARGE SCALE GENOMIC DNA]</scope>
    <source>
        <strain evidence="3">JCM 15548</strain>
    </source>
</reference>
<dbReference type="PANTHER" id="PTHR46401:SF2">
    <property type="entry name" value="GLYCOSYLTRANSFERASE WBBK-RELATED"/>
    <property type="match status" value="1"/>
</dbReference>
<evidence type="ECO:0000313" key="4">
    <source>
        <dbReference type="Proteomes" id="UP000032900"/>
    </source>
</evidence>
<dbReference type="OrthoDB" id="9771846at2"/>
<dbReference type="SUPFAM" id="SSF53756">
    <property type="entry name" value="UDP-Glycosyltransferase/glycogen phosphorylase"/>
    <property type="match status" value="1"/>
</dbReference>
<dbReference type="Proteomes" id="UP000032900">
    <property type="component" value="Unassembled WGS sequence"/>
</dbReference>
<accession>A0A0E9M277</accession>
<dbReference type="GO" id="GO:0009103">
    <property type="term" value="P:lipopolysaccharide biosynthetic process"/>
    <property type="evidence" value="ECO:0007669"/>
    <property type="project" value="TreeGrafter"/>
</dbReference>
<dbReference type="GO" id="GO:0016757">
    <property type="term" value="F:glycosyltransferase activity"/>
    <property type="evidence" value="ECO:0007669"/>
    <property type="project" value="TreeGrafter"/>
</dbReference>
<dbReference type="Gene3D" id="3.40.50.2000">
    <property type="entry name" value="Glycogen Phosphorylase B"/>
    <property type="match status" value="2"/>
</dbReference>
<sequence>MKKIAWITADYFIDCDIDLIPRLNDYFDIRWCVVLPQKNSRYSEKELLEHKSRYIAKFFTIKYRFRDVKMIPFYISLIRYIIKCKPDLIYFNLQGYPYLAFLLSILLKKSQVILAVHQAEVHSGMKYKYLTKKYFDFLYGHFLNFHLFSKSQTDLFLKKWSGKNVFQIPLGLKDYGVSNAKPDQKKVVFLNFGNIIKSKNISLLIKAACNVYEYGYRNFSVKIYGSCKEWNSYSDLITYPGIFDVKIDLIPNEDIASLFCSSHYLVLPYSDVSQSGPLKIAFNYNIPVIASNLKEFQNEILNERTGFIFNNGELKDLERIMIYVIENHGTIYSVLKKNQRDDVRSRYSFQKIEKDYVRMFEDVVKLNKL</sequence>
<dbReference type="InterPro" id="IPR001296">
    <property type="entry name" value="Glyco_trans_1"/>
</dbReference>